<dbReference type="OrthoDB" id="344165at2759"/>
<keyword evidence="1" id="KW-0472">Membrane</keyword>
<dbReference type="GO" id="GO:0005743">
    <property type="term" value="C:mitochondrial inner membrane"/>
    <property type="evidence" value="ECO:0007669"/>
    <property type="project" value="UniProtKB-SubCell"/>
</dbReference>
<keyword evidence="1" id="KW-1015">Disulfide bond</keyword>
<keyword evidence="1" id="KW-0999">Mitochondrion inner membrane</keyword>
<dbReference type="RefSeq" id="XP_067923599.1">
    <property type="nucleotide sequence ID" value="XM_068064416.1"/>
</dbReference>
<dbReference type="VEuPathDB" id="ToxoDB:CSUI_004223"/>
<dbReference type="GO" id="GO:0015031">
    <property type="term" value="P:protein transport"/>
    <property type="evidence" value="ECO:0007669"/>
    <property type="project" value="UniProtKB-KW"/>
</dbReference>
<accession>A0A2C6KN63</accession>
<comment type="similarity">
    <text evidence="1">Belongs to the small Tim family.</text>
</comment>
<dbReference type="InterPro" id="IPR035427">
    <property type="entry name" value="Tim10-like_dom_sf"/>
</dbReference>
<reference evidence="3 4" key="1">
    <citation type="journal article" date="2017" name="Int. J. Parasitol.">
        <title>The genome of the protozoan parasite Cystoisospora suis and a reverse vaccinology approach to identify vaccine candidates.</title>
        <authorList>
            <person name="Palmieri N."/>
            <person name="Shrestha A."/>
            <person name="Ruttkowski B."/>
            <person name="Beck T."/>
            <person name="Vogl C."/>
            <person name="Tomley F."/>
            <person name="Blake D.P."/>
            <person name="Joachim A."/>
        </authorList>
    </citation>
    <scope>NUCLEOTIDE SEQUENCE [LARGE SCALE GENOMIC DNA]</scope>
    <source>
        <strain evidence="3 4">Wien I</strain>
    </source>
</reference>
<evidence type="ECO:0000313" key="4">
    <source>
        <dbReference type="Proteomes" id="UP000221165"/>
    </source>
</evidence>
<comment type="caution">
    <text evidence="3">The sequence shown here is derived from an EMBL/GenBank/DDBJ whole genome shotgun (WGS) entry which is preliminary data.</text>
</comment>
<dbReference type="Gene3D" id="1.10.287.810">
    <property type="entry name" value="Mitochondrial import inner membrane translocase subunit tim13 like domains"/>
    <property type="match status" value="1"/>
</dbReference>
<sequence length="93" mass="10283">MDTSTSGLSAERLQDVEMQLTMLLEGQRQTMKLLDTCFSRCVDTPGNSLTSSQQQCIGNCTKTYLQASLFCTERLRGMAEKELQSRGGAPFAH</sequence>
<keyword evidence="4" id="KW-1185">Reference proteome</keyword>
<proteinExistence type="inferred from homology"/>
<dbReference type="AlphaFoldDB" id="A0A2C6KN63"/>
<dbReference type="Pfam" id="PF02953">
    <property type="entry name" value="zf-Tim10_DDP"/>
    <property type="match status" value="1"/>
</dbReference>
<dbReference type="GeneID" id="94427627"/>
<gene>
    <name evidence="3" type="ORF">CSUI_004223</name>
</gene>
<keyword evidence="1" id="KW-0811">Translocation</keyword>
<dbReference type="EMBL" id="MIGC01001942">
    <property type="protein sequence ID" value="PHJ21920.1"/>
    <property type="molecule type" value="Genomic_DNA"/>
</dbReference>
<keyword evidence="1" id="KW-0143">Chaperone</keyword>
<keyword evidence="1" id="KW-0653">Protein transport</keyword>
<protein>
    <recommendedName>
        <fullName evidence="1">Mitochondrial import inner membrane translocase subunit</fullName>
    </recommendedName>
</protein>
<organism evidence="3 4">
    <name type="scientific">Cystoisospora suis</name>
    <dbReference type="NCBI Taxonomy" id="483139"/>
    <lineage>
        <taxon>Eukaryota</taxon>
        <taxon>Sar</taxon>
        <taxon>Alveolata</taxon>
        <taxon>Apicomplexa</taxon>
        <taxon>Conoidasida</taxon>
        <taxon>Coccidia</taxon>
        <taxon>Eucoccidiorida</taxon>
        <taxon>Eimeriorina</taxon>
        <taxon>Sarcocystidae</taxon>
        <taxon>Cystoisospora</taxon>
    </lineage>
</organism>
<dbReference type="Proteomes" id="UP000221165">
    <property type="component" value="Unassembled WGS sequence"/>
</dbReference>
<comment type="subunit">
    <text evidence="1">Heterohexamer.</text>
</comment>
<comment type="domain">
    <text evidence="1">The twin CX3C motif contains 4 conserved Cys residues that form 2 disulfide bonds in the mitochondrial intermembrane space.</text>
</comment>
<comment type="subcellular location">
    <subcellularLocation>
        <location evidence="1">Mitochondrion inner membrane</location>
        <topology evidence="1">Peripheral membrane protein</topology>
        <orientation evidence="1">Intermembrane side</orientation>
    </subcellularLocation>
</comment>
<dbReference type="InterPro" id="IPR004217">
    <property type="entry name" value="Tim10-like"/>
</dbReference>
<comment type="function">
    <text evidence="1">Mitochondrial intermembrane chaperone that participates in the import and insertion of some multi-pass transmembrane proteins into the mitochondrial inner membrane. Also required for the transfer of beta-barrel precursors from the TOM complex to the sorting and assembly machinery (SAM complex) of the outer membrane. Acts as a chaperone-like protein that protects the hydrophobic precursors from aggregation and guide them through the mitochondrial intermembrane space.</text>
</comment>
<evidence type="ECO:0000313" key="3">
    <source>
        <dbReference type="EMBL" id="PHJ21920.1"/>
    </source>
</evidence>
<name>A0A2C6KN63_9APIC</name>
<evidence type="ECO:0000259" key="2">
    <source>
        <dbReference type="Pfam" id="PF02953"/>
    </source>
</evidence>
<feature type="domain" description="Tim10-like" evidence="2">
    <location>
        <begin position="18"/>
        <end position="75"/>
    </location>
</feature>
<evidence type="ECO:0000256" key="1">
    <source>
        <dbReference type="RuleBase" id="RU367043"/>
    </source>
</evidence>
<dbReference type="SUPFAM" id="SSF144122">
    <property type="entry name" value="Tim10-like"/>
    <property type="match status" value="1"/>
</dbReference>
<keyword evidence="1" id="KW-0813">Transport</keyword>
<keyword evidence="1" id="KW-0496">Mitochondrion</keyword>